<feature type="compositionally biased region" description="Basic and acidic residues" evidence="2">
    <location>
        <begin position="932"/>
        <end position="942"/>
    </location>
</feature>
<dbReference type="Gene3D" id="2.60.120.200">
    <property type="match status" value="1"/>
</dbReference>
<dbReference type="GO" id="GO:0006689">
    <property type="term" value="P:ganglioside catabolic process"/>
    <property type="evidence" value="ECO:0007669"/>
    <property type="project" value="TreeGrafter"/>
</dbReference>
<dbReference type="Pfam" id="PF12429">
    <property type="entry name" value="DUF3676"/>
    <property type="match status" value="1"/>
</dbReference>
<accession>A0A2V2VFP0</accession>
<feature type="domain" description="Sialidase" evidence="5">
    <location>
        <begin position="103"/>
        <end position="432"/>
    </location>
</feature>
<dbReference type="VEuPathDB" id="TriTrypDB:C4B63_23g10"/>
<dbReference type="InterPro" id="IPR011040">
    <property type="entry name" value="Sialidase"/>
</dbReference>
<dbReference type="VEuPathDB" id="TriTrypDB:TcCLB.506217.40"/>
<dbReference type="InterPro" id="IPR055239">
    <property type="entry name" value="TS_C"/>
</dbReference>
<feature type="compositionally biased region" description="Polar residues" evidence="2">
    <location>
        <begin position="884"/>
        <end position="893"/>
    </location>
</feature>
<dbReference type="PANTHER" id="PTHR10628">
    <property type="entry name" value="SIALIDASE"/>
    <property type="match status" value="1"/>
</dbReference>
<protein>
    <submittedName>
        <fullName evidence="7">Putative trans-sialidase, Group VIII</fullName>
    </submittedName>
</protein>
<feature type="compositionally biased region" description="Polar residues" evidence="2">
    <location>
        <begin position="920"/>
        <end position="931"/>
    </location>
</feature>
<comment type="caution">
    <text evidence="7">The sequence shown here is derived from an EMBL/GenBank/DDBJ whole genome shotgun (WGS) entry which is preliminary data.</text>
</comment>
<dbReference type="InterPro" id="IPR021287">
    <property type="entry name" value="Trans-sialidase_CS"/>
</dbReference>
<keyword evidence="3" id="KW-1133">Transmembrane helix</keyword>
<evidence type="ECO:0000259" key="4">
    <source>
        <dbReference type="Pfam" id="PF12429"/>
    </source>
</evidence>
<dbReference type="VEuPathDB" id="TriTrypDB:TcCL_ESM05832"/>
<dbReference type="VEuPathDB" id="TriTrypDB:TcBrA4_0143220"/>
<feature type="region of interest" description="Disordered" evidence="2">
    <location>
        <begin position="1"/>
        <end position="35"/>
    </location>
</feature>
<feature type="compositionally biased region" description="Basic and acidic residues" evidence="2">
    <location>
        <begin position="808"/>
        <end position="818"/>
    </location>
</feature>
<evidence type="ECO:0000256" key="2">
    <source>
        <dbReference type="SAM" id="MobiDB-lite"/>
    </source>
</evidence>
<feature type="transmembrane region" description="Helical" evidence="3">
    <location>
        <begin position="43"/>
        <end position="63"/>
    </location>
</feature>
<dbReference type="VEuPathDB" id="TriTrypDB:Tc_MARK_5860"/>
<dbReference type="InterPro" id="IPR008377">
    <property type="entry name" value="Sialidase_trypan"/>
</dbReference>
<dbReference type="VEuPathDB" id="TriTrypDB:TcCLB.505365.60"/>
<dbReference type="SUPFAM" id="SSF50939">
    <property type="entry name" value="Sialidases"/>
    <property type="match status" value="1"/>
</dbReference>
<dbReference type="VEuPathDB" id="TriTrypDB:Tc_MARK_7377"/>
<proteinExistence type="predicted"/>
<sequence>MLTRVAAVKAPRTHNRRGVTGSSGRRRERRESEQQMPNMSRHLFYSVVLLLLVVMICCGTGGADAEGQPSGAAVDPFKGTTPISFANWKEFKEDGSKITSLRVPGLVKVGDDVFAVAEAQCGEKDGAGCCAGIVSKHLDIKGDPMDISTSDISLFCMQLRDNAENNFGTTELLRPTTLVLGDSVYMLVGNQSRTTPQVGGTNERGLLLLKGTRTEENGKKKIRWNETHVVNPQRKGASVSLTELIGGGGSGAVMRDGALVFPMQAKGKDGTSVLLSMRFSNSGNKWELSSETPGKGCKDPTLVKWEEDKDDERLFMMAHCAGGYYDVYGSTENGGNWYTSGQPINRVWGNSHNRKGYGVQSGSTTAIIKGKKVILITAPVYPKDNGKGRLHLWVTDKARVYDVGPVSREKDDAAASSLLMKGENKELISLYENKKEDGAYNLVAVRLTEKLKRVKEVVKTWKDLDRALKTCRSGSSGTVDLPKKGMCNGRVPNDRLVGFLSGNSTENTWRDEYLGVNATVTNGEKRVPNGLTFKGSGAGAVWPVGDMGQTVPYYFANTEFTLVATVSIHKVPQSDSIPLIGVRMNDTSSTVLFGLSYTHKKKWLAIAEGADDAEDVDDWEPNKTYQVALRMDGDDEWTAIVDGKEIHNTNYNEDLFDTHRISHFYIGGDSKDQSATGGHVTVTNVMLYNERLLERDLHKLHASKVTIPSLGVEKQSTGQVSGTDALVASEPRSEESATSHEELNEDDIDEQEEEGVDDLALAAPPSTAAEGSSVPESAIASKSAENSYQEDNAQLSGGETSLQYTPTEDNKSKQRDSDVQPQDPQSEKLTVFADVKGSPESNDTEQPAEEEEANDRSDGTTSPVATSLSMETVTAPVDDEHQVQQKVELSTENNDVRSTGTRTTGTERSLILEAGDGNSERTMNSGSSLTPSKRDAETKSAENTDDVFWTEGAEVSSEDSRQVPQTVDTAPDNTNTTSGETAIPSESNATTPSDTEILLEHGHYGELAAMALIAESTVHVYVSRVLLLLLLGLWGTAALC</sequence>
<name>A0A2V2VFP0_TRYCR</name>
<dbReference type="GO" id="GO:0009313">
    <property type="term" value="P:oligosaccharide catabolic process"/>
    <property type="evidence" value="ECO:0007669"/>
    <property type="project" value="TreeGrafter"/>
</dbReference>
<dbReference type="VEuPathDB" id="TriTrypDB:TcYC6_0131210"/>
<organism evidence="7 8">
    <name type="scientific">Trypanosoma cruzi</name>
    <dbReference type="NCBI Taxonomy" id="5693"/>
    <lineage>
        <taxon>Eukaryota</taxon>
        <taxon>Discoba</taxon>
        <taxon>Euglenozoa</taxon>
        <taxon>Kinetoplastea</taxon>
        <taxon>Metakinetoplastina</taxon>
        <taxon>Trypanosomatida</taxon>
        <taxon>Trypanosomatidae</taxon>
        <taxon>Trypanosoma</taxon>
        <taxon>Schizotrypanum</taxon>
    </lineage>
</organism>
<dbReference type="PRINTS" id="PR01803">
    <property type="entry name" value="TCSIALIDASE"/>
</dbReference>
<feature type="compositionally biased region" description="Low complexity" evidence="2">
    <location>
        <begin position="897"/>
        <end position="909"/>
    </location>
</feature>
<dbReference type="VEuPathDB" id="TriTrypDB:BCY84_13305"/>
<keyword evidence="3" id="KW-0812">Transmembrane</keyword>
<dbReference type="Pfam" id="PF13859">
    <property type="entry name" value="BNR_3"/>
    <property type="match status" value="1"/>
</dbReference>
<dbReference type="InterPro" id="IPR022144">
    <property type="entry name" value="DUF3676"/>
</dbReference>
<dbReference type="InterPro" id="IPR013320">
    <property type="entry name" value="ConA-like_dom_sf"/>
</dbReference>
<evidence type="ECO:0000256" key="3">
    <source>
        <dbReference type="SAM" id="Phobius"/>
    </source>
</evidence>
<dbReference type="GO" id="GO:0004308">
    <property type="term" value="F:exo-alpha-sialidase activity"/>
    <property type="evidence" value="ECO:0007669"/>
    <property type="project" value="InterPro"/>
</dbReference>
<dbReference type="Pfam" id="PF11052">
    <property type="entry name" value="Tr-sialidase_C"/>
    <property type="match status" value="1"/>
</dbReference>
<feature type="compositionally biased region" description="Basic and acidic residues" evidence="2">
    <location>
        <begin position="731"/>
        <end position="742"/>
    </location>
</feature>
<evidence type="ECO:0000259" key="5">
    <source>
        <dbReference type="Pfam" id="PF13859"/>
    </source>
</evidence>
<dbReference type="VEuPathDB" id="TriTrypDB:TcG_10553"/>
<dbReference type="Proteomes" id="UP000246121">
    <property type="component" value="Unassembled WGS sequence"/>
</dbReference>
<dbReference type="SUPFAM" id="SSF49899">
    <property type="entry name" value="Concanavalin A-like lectins/glucanases"/>
    <property type="match status" value="1"/>
</dbReference>
<dbReference type="VEuPathDB" id="TriTrypDB:TCSYLVIO_002138"/>
<gene>
    <name evidence="7" type="ORF">C4B63_23g10</name>
</gene>
<feature type="region of interest" description="Disordered" evidence="2">
    <location>
        <begin position="714"/>
        <end position="992"/>
    </location>
</feature>
<dbReference type="PANTHER" id="PTHR10628:SF30">
    <property type="entry name" value="EXO-ALPHA-SIALIDASE"/>
    <property type="match status" value="1"/>
</dbReference>
<dbReference type="GO" id="GO:0016020">
    <property type="term" value="C:membrane"/>
    <property type="evidence" value="ECO:0007669"/>
    <property type="project" value="TreeGrafter"/>
</dbReference>
<dbReference type="InterPro" id="IPR036278">
    <property type="entry name" value="Sialidase_sf"/>
</dbReference>
<evidence type="ECO:0000256" key="1">
    <source>
        <dbReference type="ARBA" id="ARBA00022737"/>
    </source>
</evidence>
<reference evidence="7 8" key="1">
    <citation type="journal article" date="2018" name="Microb. Genom.">
        <title>Expanding an expanded genome: long-read sequencing of Trypanosoma cruzi.</title>
        <authorList>
            <person name="Berna L."/>
            <person name="Rodriguez M."/>
            <person name="Chiribao M.L."/>
            <person name="Parodi-Talice A."/>
            <person name="Pita S."/>
            <person name="Rijo G."/>
            <person name="Alvarez-Valin F."/>
            <person name="Robello C."/>
        </authorList>
    </citation>
    <scope>NUCLEOTIDE SEQUENCE [LARGE SCALE GENOMIC DNA]</scope>
    <source>
        <strain evidence="7 8">Dm28c</strain>
    </source>
</reference>
<evidence type="ECO:0000259" key="6">
    <source>
        <dbReference type="Pfam" id="PF22925"/>
    </source>
</evidence>
<dbReference type="InterPro" id="IPR026856">
    <property type="entry name" value="Sialidase_fam"/>
</dbReference>
<dbReference type="Gene3D" id="2.120.10.10">
    <property type="match status" value="1"/>
</dbReference>
<dbReference type="CDD" id="cd15482">
    <property type="entry name" value="Sialidase_non-viral"/>
    <property type="match status" value="1"/>
</dbReference>
<feature type="domain" description="Trans-sialidase C-terminal" evidence="6">
    <location>
        <begin position="492"/>
        <end position="693"/>
    </location>
</feature>
<dbReference type="VEuPathDB" id="TriTrypDB:C3747_105g186"/>
<feature type="compositionally biased region" description="Polar residues" evidence="2">
    <location>
        <begin position="859"/>
        <end position="872"/>
    </location>
</feature>
<feature type="compositionally biased region" description="Polar residues" evidence="2">
    <location>
        <begin position="783"/>
        <end position="807"/>
    </location>
</feature>
<dbReference type="EMBL" id="PRFA01000023">
    <property type="protein sequence ID" value="PWU95091.1"/>
    <property type="molecule type" value="Genomic_DNA"/>
</dbReference>
<keyword evidence="3" id="KW-0472">Membrane</keyword>
<dbReference type="GO" id="GO:0005737">
    <property type="term" value="C:cytoplasm"/>
    <property type="evidence" value="ECO:0007669"/>
    <property type="project" value="TreeGrafter"/>
</dbReference>
<dbReference type="Pfam" id="PF22925">
    <property type="entry name" value="TS_C"/>
    <property type="match status" value="1"/>
</dbReference>
<dbReference type="AlphaFoldDB" id="A0A2V2VFP0"/>
<evidence type="ECO:0000313" key="8">
    <source>
        <dbReference type="Proteomes" id="UP000246121"/>
    </source>
</evidence>
<dbReference type="VEuPathDB" id="TriTrypDB:TcCLB.511861.50"/>
<dbReference type="VEuPathDB" id="TriTrypDB:TCDM_11219"/>
<keyword evidence="1" id="KW-0677">Repeat</keyword>
<feature type="compositionally biased region" description="Polar residues" evidence="2">
    <location>
        <begin position="962"/>
        <end position="992"/>
    </location>
</feature>
<feature type="domain" description="DUF3676" evidence="4">
    <location>
        <begin position="723"/>
        <end position="952"/>
    </location>
</feature>
<feature type="compositionally biased region" description="Polar residues" evidence="2">
    <location>
        <begin position="819"/>
        <end position="828"/>
    </location>
</feature>
<evidence type="ECO:0000313" key="7">
    <source>
        <dbReference type="EMBL" id="PWU95091.1"/>
    </source>
</evidence>
<feature type="compositionally biased region" description="Acidic residues" evidence="2">
    <location>
        <begin position="743"/>
        <end position="757"/>
    </location>
</feature>
<dbReference type="VEuPathDB" id="TriTrypDB:ECC02_006609"/>
<feature type="compositionally biased region" description="Acidic residues" evidence="2">
    <location>
        <begin position="842"/>
        <end position="853"/>
    </location>
</feature>